<dbReference type="PANTHER" id="PTHR30055">
    <property type="entry name" value="HTH-TYPE TRANSCRIPTIONAL REGULATOR RUTR"/>
    <property type="match status" value="1"/>
</dbReference>
<sequence length="212" mass="23179">MARRRAVSVLGTDADEARTRILDAAEAAFERYGVVKSTMDDIAKEAGVSRPTLYRYFRDRDALVSALIAARSRRLFEETHAFLAGCDGLAEQLVEGLAQLVDRGRRDPLIRLIVGPEQLGWDTALTGSSGLAAQLTHEMWAPVLDAARERGEIRPGLTNREITEWIVVVELILVGRMDFGAASDPDHRRMLAKLLLPGIVADPAPRGPEPGA</sequence>
<dbReference type="EMBL" id="BAABFB010000059">
    <property type="protein sequence ID" value="GAA4484464.1"/>
    <property type="molecule type" value="Genomic_DNA"/>
</dbReference>
<reference evidence="5" key="1">
    <citation type="journal article" date="2019" name="Int. J. Syst. Evol. Microbiol.">
        <title>The Global Catalogue of Microorganisms (GCM) 10K type strain sequencing project: providing services to taxonomists for standard genome sequencing and annotation.</title>
        <authorList>
            <consortium name="The Broad Institute Genomics Platform"/>
            <consortium name="The Broad Institute Genome Sequencing Center for Infectious Disease"/>
            <person name="Wu L."/>
            <person name="Ma J."/>
        </authorList>
    </citation>
    <scope>NUCLEOTIDE SEQUENCE [LARGE SCALE GENOMIC DNA]</scope>
    <source>
        <strain evidence="5">JCM 32206</strain>
    </source>
</reference>
<dbReference type="Proteomes" id="UP001501183">
    <property type="component" value="Unassembled WGS sequence"/>
</dbReference>
<evidence type="ECO:0000259" key="3">
    <source>
        <dbReference type="PROSITE" id="PS50977"/>
    </source>
</evidence>
<feature type="domain" description="HTH tetR-type" evidence="3">
    <location>
        <begin position="15"/>
        <end position="75"/>
    </location>
</feature>
<evidence type="ECO:0000256" key="2">
    <source>
        <dbReference type="PROSITE-ProRule" id="PRU00335"/>
    </source>
</evidence>
<dbReference type="Gene3D" id="1.10.357.10">
    <property type="entry name" value="Tetracycline Repressor, domain 2"/>
    <property type="match status" value="1"/>
</dbReference>
<dbReference type="Pfam" id="PF00440">
    <property type="entry name" value="TetR_N"/>
    <property type="match status" value="1"/>
</dbReference>
<comment type="caution">
    <text evidence="4">The sequence shown here is derived from an EMBL/GenBank/DDBJ whole genome shotgun (WGS) entry which is preliminary data.</text>
</comment>
<dbReference type="PROSITE" id="PS50977">
    <property type="entry name" value="HTH_TETR_2"/>
    <property type="match status" value="1"/>
</dbReference>
<protein>
    <submittedName>
        <fullName evidence="4">TetR/AcrR family transcriptional regulator</fullName>
    </submittedName>
</protein>
<keyword evidence="5" id="KW-1185">Reference proteome</keyword>
<dbReference type="InterPro" id="IPR009057">
    <property type="entry name" value="Homeodomain-like_sf"/>
</dbReference>
<keyword evidence="1 2" id="KW-0238">DNA-binding</keyword>
<feature type="DNA-binding region" description="H-T-H motif" evidence="2">
    <location>
        <begin position="38"/>
        <end position="57"/>
    </location>
</feature>
<gene>
    <name evidence="4" type="ORF">GCM10023094_37720</name>
</gene>
<dbReference type="SUPFAM" id="SSF46689">
    <property type="entry name" value="Homeodomain-like"/>
    <property type="match status" value="1"/>
</dbReference>
<proteinExistence type="predicted"/>
<organism evidence="4 5">
    <name type="scientific">Rhodococcus olei</name>
    <dbReference type="NCBI Taxonomy" id="2161675"/>
    <lineage>
        <taxon>Bacteria</taxon>
        <taxon>Bacillati</taxon>
        <taxon>Actinomycetota</taxon>
        <taxon>Actinomycetes</taxon>
        <taxon>Mycobacteriales</taxon>
        <taxon>Nocardiaceae</taxon>
        <taxon>Rhodococcus</taxon>
    </lineage>
</organism>
<dbReference type="InterPro" id="IPR001647">
    <property type="entry name" value="HTH_TetR"/>
</dbReference>
<dbReference type="PANTHER" id="PTHR30055:SF146">
    <property type="entry name" value="HTH-TYPE TRANSCRIPTIONAL DUAL REGULATOR CECR"/>
    <property type="match status" value="1"/>
</dbReference>
<evidence type="ECO:0000313" key="5">
    <source>
        <dbReference type="Proteomes" id="UP001501183"/>
    </source>
</evidence>
<evidence type="ECO:0000313" key="4">
    <source>
        <dbReference type="EMBL" id="GAA4484464.1"/>
    </source>
</evidence>
<evidence type="ECO:0000256" key="1">
    <source>
        <dbReference type="ARBA" id="ARBA00023125"/>
    </source>
</evidence>
<accession>A0ABP8PAY7</accession>
<dbReference type="PRINTS" id="PR00455">
    <property type="entry name" value="HTHTETR"/>
</dbReference>
<dbReference type="RefSeq" id="WP_345348475.1">
    <property type="nucleotide sequence ID" value="NZ_BAABFB010000059.1"/>
</dbReference>
<name>A0ABP8PAY7_9NOCA</name>
<dbReference type="InterPro" id="IPR050109">
    <property type="entry name" value="HTH-type_TetR-like_transc_reg"/>
</dbReference>